<comment type="caution">
    <text evidence="2">The sequence shown here is derived from an EMBL/GenBank/DDBJ whole genome shotgun (WGS) entry which is preliminary data.</text>
</comment>
<evidence type="ECO:0000313" key="3">
    <source>
        <dbReference type="Proteomes" id="UP001500897"/>
    </source>
</evidence>
<accession>A0ABN2WHY4</accession>
<evidence type="ECO:0000313" key="2">
    <source>
        <dbReference type="EMBL" id="GAA2092019.1"/>
    </source>
</evidence>
<gene>
    <name evidence="2" type="ORF">GCM10009759_17270</name>
</gene>
<evidence type="ECO:0008006" key="4">
    <source>
        <dbReference type="Google" id="ProtNLM"/>
    </source>
</evidence>
<name>A0ABN2WHY4_9ACTN</name>
<dbReference type="Proteomes" id="UP001500897">
    <property type="component" value="Unassembled WGS sequence"/>
</dbReference>
<reference evidence="2 3" key="1">
    <citation type="journal article" date="2019" name="Int. J. Syst. Evol. Microbiol.">
        <title>The Global Catalogue of Microorganisms (GCM) 10K type strain sequencing project: providing services to taxonomists for standard genome sequencing and annotation.</title>
        <authorList>
            <consortium name="The Broad Institute Genomics Platform"/>
            <consortium name="The Broad Institute Genome Sequencing Center for Infectious Disease"/>
            <person name="Wu L."/>
            <person name="Ma J."/>
        </authorList>
    </citation>
    <scope>NUCLEOTIDE SEQUENCE [LARGE SCALE GENOMIC DNA]</scope>
    <source>
        <strain evidence="2 3">JCM 14559</strain>
    </source>
</reference>
<feature type="region of interest" description="Disordered" evidence="1">
    <location>
        <begin position="1"/>
        <end position="68"/>
    </location>
</feature>
<sequence>MPGPQDRTGRSGGSRGTRPRGLQAVPAPLTFRSLPCPARLPTRLGPGALHPPLSPTARDRDPPSPEPHLYLPLHVQADILASTAHMLRDHGKKLAQLAQLPTIPPSSTVSSHLHGFVQLHDHLHGESDPPQQGADRDSVDAVAHQRASVAYAWAATLVARAHLFAAPTLVAAVQIENRKQGATAEELALFRTALTDAHTVIEEAASATFRVARNLSGFEPDVLRTLGSRPAGAKAASAARARAKPPRIVLPGTAPQTAAPAEQSAAPGRSR</sequence>
<protein>
    <recommendedName>
        <fullName evidence="4">Phasin family protein</fullName>
    </recommendedName>
</protein>
<keyword evidence="3" id="KW-1185">Reference proteome</keyword>
<proteinExistence type="predicted"/>
<evidence type="ECO:0000256" key="1">
    <source>
        <dbReference type="SAM" id="MobiDB-lite"/>
    </source>
</evidence>
<dbReference type="EMBL" id="BAAANS010000009">
    <property type="protein sequence ID" value="GAA2092019.1"/>
    <property type="molecule type" value="Genomic_DNA"/>
</dbReference>
<organism evidence="2 3">
    <name type="scientific">Kitasatospora saccharophila</name>
    <dbReference type="NCBI Taxonomy" id="407973"/>
    <lineage>
        <taxon>Bacteria</taxon>
        <taxon>Bacillati</taxon>
        <taxon>Actinomycetota</taxon>
        <taxon>Actinomycetes</taxon>
        <taxon>Kitasatosporales</taxon>
        <taxon>Streptomycetaceae</taxon>
        <taxon>Kitasatospora</taxon>
    </lineage>
</organism>
<feature type="region of interest" description="Disordered" evidence="1">
    <location>
        <begin position="233"/>
        <end position="271"/>
    </location>
</feature>